<proteinExistence type="predicted"/>
<reference evidence="2 3" key="1">
    <citation type="submission" date="2014-09" db="EMBL/GenBank/DDBJ databases">
        <authorList>
            <person name="Ellenberger Sabrina"/>
        </authorList>
    </citation>
    <scope>NUCLEOTIDE SEQUENCE [LARGE SCALE GENOMIC DNA]</scope>
    <source>
        <strain evidence="2 3">CBS 412.66</strain>
    </source>
</reference>
<keyword evidence="1" id="KW-1133">Transmembrane helix</keyword>
<dbReference type="EMBL" id="LN732068">
    <property type="protein sequence ID" value="CEP15298.1"/>
    <property type="molecule type" value="Genomic_DNA"/>
</dbReference>
<organism evidence="2 3">
    <name type="scientific">Parasitella parasitica</name>
    <dbReference type="NCBI Taxonomy" id="35722"/>
    <lineage>
        <taxon>Eukaryota</taxon>
        <taxon>Fungi</taxon>
        <taxon>Fungi incertae sedis</taxon>
        <taxon>Mucoromycota</taxon>
        <taxon>Mucoromycotina</taxon>
        <taxon>Mucoromycetes</taxon>
        <taxon>Mucorales</taxon>
        <taxon>Mucorineae</taxon>
        <taxon>Mucoraceae</taxon>
        <taxon>Parasitella</taxon>
    </lineage>
</organism>
<protein>
    <submittedName>
        <fullName evidence="2">Uncharacterized protein</fullName>
    </submittedName>
</protein>
<keyword evidence="1" id="KW-0812">Transmembrane</keyword>
<sequence>MMCSIEYSIGVLISSIFNASLAMSMAFTRDDKTKALQVRLTHYASAKNDSSGNYDANGYRVFLDTADKFLTA</sequence>
<feature type="transmembrane region" description="Helical" evidence="1">
    <location>
        <begin position="6"/>
        <end position="27"/>
    </location>
</feature>
<gene>
    <name evidence="2" type="primary">PARPA_09505.1 scaffold 36791</name>
</gene>
<evidence type="ECO:0000313" key="2">
    <source>
        <dbReference type="EMBL" id="CEP15298.1"/>
    </source>
</evidence>
<name>A0A0B7NK22_9FUNG</name>
<evidence type="ECO:0000313" key="3">
    <source>
        <dbReference type="Proteomes" id="UP000054107"/>
    </source>
</evidence>
<dbReference type="Proteomes" id="UP000054107">
    <property type="component" value="Unassembled WGS sequence"/>
</dbReference>
<evidence type="ECO:0000256" key="1">
    <source>
        <dbReference type="SAM" id="Phobius"/>
    </source>
</evidence>
<dbReference type="AlphaFoldDB" id="A0A0B7NK22"/>
<accession>A0A0B7NK22</accession>
<keyword evidence="3" id="KW-1185">Reference proteome</keyword>
<keyword evidence="1" id="KW-0472">Membrane</keyword>